<feature type="transmembrane region" description="Helical" evidence="1">
    <location>
        <begin position="56"/>
        <end position="78"/>
    </location>
</feature>
<name>A0ABY4VH89_9GAMM</name>
<keyword evidence="1" id="KW-0812">Transmembrane</keyword>
<proteinExistence type="predicted"/>
<keyword evidence="1" id="KW-1133">Transmembrane helix</keyword>
<evidence type="ECO:0000313" key="3">
    <source>
        <dbReference type="Proteomes" id="UP001055658"/>
    </source>
</evidence>
<dbReference type="EMBL" id="CP092418">
    <property type="protein sequence ID" value="USD23360.1"/>
    <property type="molecule type" value="Genomic_DNA"/>
</dbReference>
<evidence type="ECO:0000256" key="1">
    <source>
        <dbReference type="SAM" id="Phobius"/>
    </source>
</evidence>
<gene>
    <name evidence="2" type="ORF">MJO52_09545</name>
</gene>
<organism evidence="2 3">
    <name type="scientific">Microbulbifer variabilis</name>
    <dbReference type="NCBI Taxonomy" id="266805"/>
    <lineage>
        <taxon>Bacteria</taxon>
        <taxon>Pseudomonadati</taxon>
        <taxon>Pseudomonadota</taxon>
        <taxon>Gammaproteobacteria</taxon>
        <taxon>Cellvibrionales</taxon>
        <taxon>Microbulbiferaceae</taxon>
        <taxon>Microbulbifer</taxon>
    </lineage>
</organism>
<evidence type="ECO:0000313" key="2">
    <source>
        <dbReference type="EMBL" id="USD23360.1"/>
    </source>
</evidence>
<feature type="transmembrane region" description="Helical" evidence="1">
    <location>
        <begin position="33"/>
        <end position="49"/>
    </location>
</feature>
<dbReference type="RefSeq" id="WP_252085707.1">
    <property type="nucleotide sequence ID" value="NZ_CP092418.1"/>
</dbReference>
<reference evidence="2" key="1">
    <citation type="submission" date="2022-02" db="EMBL/GenBank/DDBJ databases">
        <title>Coral-associated bacteria.</title>
        <authorList>
            <person name="Tang K."/>
            <person name="Wang X."/>
        </authorList>
    </citation>
    <scope>NUCLEOTIDE SEQUENCE</scope>
    <source>
        <strain evidence="2">SCSIO 43006</strain>
    </source>
</reference>
<feature type="transmembrane region" description="Helical" evidence="1">
    <location>
        <begin position="9"/>
        <end position="27"/>
    </location>
</feature>
<sequence length="80" mass="8940">MGQTNKKNLYYVLGAFVGVILFILSFYGKQYVLIFYSVVTVGFLSVVGVRVSKPLVVNLILVLFSSNVVAWLLTIIYWGS</sequence>
<keyword evidence="3" id="KW-1185">Reference proteome</keyword>
<keyword evidence="1" id="KW-0472">Membrane</keyword>
<protein>
    <submittedName>
        <fullName evidence="2">Uncharacterized protein</fullName>
    </submittedName>
</protein>
<dbReference type="Proteomes" id="UP001055658">
    <property type="component" value="Chromosome"/>
</dbReference>
<accession>A0ABY4VH89</accession>